<proteinExistence type="predicted"/>
<comment type="caution">
    <text evidence="1">The sequence shown here is derived from an EMBL/GenBank/DDBJ whole genome shotgun (WGS) entry which is preliminary data.</text>
</comment>
<reference evidence="1" key="1">
    <citation type="submission" date="2020-06" db="EMBL/GenBank/DDBJ databases">
        <title>Legume-microbial interactions unlock mineral nutrients during tropical forest succession.</title>
        <authorList>
            <person name="Epihov D.Z."/>
        </authorList>
    </citation>
    <scope>NUCLEOTIDE SEQUENCE [LARGE SCALE GENOMIC DNA]</scope>
    <source>
        <strain evidence="1">Pan2503</strain>
    </source>
</reference>
<evidence type="ECO:0000313" key="2">
    <source>
        <dbReference type="Proteomes" id="UP000567293"/>
    </source>
</evidence>
<evidence type="ECO:0000313" key="1">
    <source>
        <dbReference type="EMBL" id="MBA0088585.1"/>
    </source>
</evidence>
<dbReference type="EMBL" id="JACDQQ010002577">
    <property type="protein sequence ID" value="MBA0088585.1"/>
    <property type="molecule type" value="Genomic_DNA"/>
</dbReference>
<organism evidence="1 2">
    <name type="scientific">Candidatus Acidiferrum panamense</name>
    <dbReference type="NCBI Taxonomy" id="2741543"/>
    <lineage>
        <taxon>Bacteria</taxon>
        <taxon>Pseudomonadati</taxon>
        <taxon>Acidobacteriota</taxon>
        <taxon>Terriglobia</taxon>
        <taxon>Candidatus Acidiferrales</taxon>
        <taxon>Candidatus Acidiferrum</taxon>
    </lineage>
</organism>
<dbReference type="AlphaFoldDB" id="A0A7V8NWL6"/>
<protein>
    <submittedName>
        <fullName evidence="1">Uncharacterized protein</fullName>
    </submittedName>
</protein>
<gene>
    <name evidence="1" type="ORF">HRJ53_26660</name>
</gene>
<keyword evidence="2" id="KW-1185">Reference proteome</keyword>
<accession>A0A7V8NWL6</accession>
<dbReference type="Proteomes" id="UP000567293">
    <property type="component" value="Unassembled WGS sequence"/>
</dbReference>
<sequence>MAKGPSGIHWRSLFGEWWLELVMEHTERIIKEPKTRDQLSGRFFHGWINTVSMYRFDRWDDNDKFFTSYLGHPTQGAVNAAIFWQNDDHVRFSDQDFHSAAYRNALLQAFAFATFDAVQFKLGPLSEASIGHVGYPARWWDRDCKALHIPCVPRTGMNDLVMNEVGGLAMTIGFHWLDKHLQKRIEGRVHSRALIDTTRILTNPPQSWANIVRFRAPWFRDNRP</sequence>
<name>A0A7V8NWL6_9BACT</name>